<dbReference type="PANTHER" id="PTHR15288">
    <property type="entry name" value="DENN DOMAIN-CONTAINING PROTEIN 2"/>
    <property type="match status" value="1"/>
</dbReference>
<dbReference type="PANTHER" id="PTHR15288:SF0">
    <property type="entry name" value="UDENN DOMAIN-CONTAINING PROTEIN"/>
    <property type="match status" value="1"/>
</dbReference>
<keyword evidence="3" id="KW-1185">Reference proteome</keyword>
<comment type="caution">
    <text evidence="2">The sequence shown here is derived from an EMBL/GenBank/DDBJ whole genome shotgun (WGS) entry which is preliminary data.</text>
</comment>
<dbReference type="Pfam" id="PF03456">
    <property type="entry name" value="uDENN"/>
    <property type="match status" value="1"/>
</dbReference>
<protein>
    <recommendedName>
        <fullName evidence="1">UDENN domain-containing protein</fullName>
    </recommendedName>
</protein>
<dbReference type="RefSeq" id="XP_068360388.1">
    <property type="nucleotide sequence ID" value="XM_068503883.1"/>
</dbReference>
<evidence type="ECO:0000313" key="3">
    <source>
        <dbReference type="Proteomes" id="UP000179807"/>
    </source>
</evidence>
<dbReference type="Pfam" id="PF02141">
    <property type="entry name" value="DENN"/>
    <property type="match status" value="1"/>
</dbReference>
<evidence type="ECO:0000259" key="1">
    <source>
        <dbReference type="PROSITE" id="PS50211"/>
    </source>
</evidence>
<dbReference type="GeneID" id="94838587"/>
<organism evidence="2 3">
    <name type="scientific">Tritrichomonas foetus</name>
    <dbReference type="NCBI Taxonomy" id="1144522"/>
    <lineage>
        <taxon>Eukaryota</taxon>
        <taxon>Metamonada</taxon>
        <taxon>Parabasalia</taxon>
        <taxon>Tritrichomonadida</taxon>
        <taxon>Tritrichomonadidae</taxon>
        <taxon>Tritrichomonas</taxon>
    </lineage>
</organism>
<sequence>MFSRRRLSITCDMRIEKSLRNKRIANELEDHVPKMRNAANMFEQFLILGAPPDFEDKPEPTILMSYPPGPSSSRLTDEINLIKNFCFPVGFRPIPSDVNKVRVILNEFVFYLNEGSTRIFGTCLHFQAHQNCVFSSSKSRKYPFCFCFLTLLPYLSSHFQFLSYFSLLINDRVRSIDHSVPGATPVIEEEKSPSLLASPISGLIADEEFPNIAIFPGFKATKQINDELTFYYNLPITTKTNIRNGLAVNNPFPPIPLSKKMDLYLPLHLSRQKCLAYSTFHALFSNIMISDVVKIYSAILLEMHVLFVSEFTHRLTTALIASLSLLEPFKSIATMKLPILPTHSEMMELLDSPTPYVIGSCIVNNNADVVVNLDTGKLTLNTKVPPIPNQWKLLHKLQMIMNDSQKDYKIPPREIIDKKTGKKVKNDNYLEFITHTDPYNFPYVFTSLTEVKCIYPPYVIDQILDAFAKAFAPDLEDLIRGCFVTDSTDVFNPVTVCNKDLFMMSCPDADRSFYESFLQTEIWEDFCDKLADEFADFKKSMSMDFSQFIDDEETEGPLSAPNGF</sequence>
<dbReference type="Gene3D" id="3.30.450.200">
    <property type="match status" value="1"/>
</dbReference>
<dbReference type="InterPro" id="IPR005113">
    <property type="entry name" value="uDENN_dom"/>
</dbReference>
<name>A0A1J4KC30_9EUKA</name>
<dbReference type="Gene3D" id="3.40.50.11500">
    <property type="match status" value="1"/>
</dbReference>
<dbReference type="PROSITE" id="PS50211">
    <property type="entry name" value="DENN"/>
    <property type="match status" value="1"/>
</dbReference>
<proteinExistence type="predicted"/>
<feature type="domain" description="UDENN" evidence="1">
    <location>
        <begin position="44"/>
        <end position="540"/>
    </location>
</feature>
<dbReference type="Proteomes" id="UP000179807">
    <property type="component" value="Unassembled WGS sequence"/>
</dbReference>
<dbReference type="AlphaFoldDB" id="A0A1J4KC30"/>
<dbReference type="InterPro" id="IPR001194">
    <property type="entry name" value="cDENN_dom"/>
</dbReference>
<dbReference type="VEuPathDB" id="TrichDB:TRFO_24660"/>
<dbReference type="SMART" id="SM00799">
    <property type="entry name" value="DENN"/>
    <property type="match status" value="1"/>
</dbReference>
<dbReference type="InterPro" id="IPR037516">
    <property type="entry name" value="Tripartite_DENN"/>
</dbReference>
<gene>
    <name evidence="2" type="ORF">TRFO_24660</name>
</gene>
<dbReference type="InterPro" id="IPR051942">
    <property type="entry name" value="DENN_domain_containing_2"/>
</dbReference>
<accession>A0A1J4KC30</accession>
<dbReference type="EMBL" id="MLAK01000703">
    <property type="protein sequence ID" value="OHT07252.1"/>
    <property type="molecule type" value="Genomic_DNA"/>
</dbReference>
<reference evidence="2" key="1">
    <citation type="submission" date="2016-10" db="EMBL/GenBank/DDBJ databases">
        <authorList>
            <person name="Benchimol M."/>
            <person name="Almeida L.G."/>
            <person name="Vasconcelos A.T."/>
            <person name="Perreira-Neves A."/>
            <person name="Rosa I.A."/>
            <person name="Tasca T."/>
            <person name="Bogo M.R."/>
            <person name="de Souza W."/>
        </authorList>
    </citation>
    <scope>NUCLEOTIDE SEQUENCE [LARGE SCALE GENOMIC DNA]</scope>
    <source>
        <strain evidence="2">K</strain>
    </source>
</reference>
<evidence type="ECO:0000313" key="2">
    <source>
        <dbReference type="EMBL" id="OHT07252.1"/>
    </source>
</evidence>
<dbReference type="InterPro" id="IPR043153">
    <property type="entry name" value="DENN_C"/>
</dbReference>